<dbReference type="InterPro" id="IPR051603">
    <property type="entry name" value="Zinc-ADH_QOR/CCCR"/>
</dbReference>
<evidence type="ECO:0000313" key="5">
    <source>
        <dbReference type="Proteomes" id="UP001165679"/>
    </source>
</evidence>
<dbReference type="InterPro" id="IPR014182">
    <property type="entry name" value="ADH_Zn_typ-1"/>
</dbReference>
<dbReference type="Proteomes" id="UP001165679">
    <property type="component" value="Unassembled WGS sequence"/>
</dbReference>
<protein>
    <recommendedName>
        <fullName evidence="2">Zinc-type alcohol dehydrogenase-like protein</fullName>
    </recommendedName>
</protein>
<reference evidence="4" key="1">
    <citation type="submission" date="2022-09" db="EMBL/GenBank/DDBJ databases">
        <title>Rhodovastum sp. nov. RN2-1 isolated from soil in Seongnam, South Korea.</title>
        <authorList>
            <person name="Le N.T."/>
        </authorList>
    </citation>
    <scope>NUCLEOTIDE SEQUENCE</scope>
    <source>
        <strain evidence="4">RN2-1</strain>
    </source>
</reference>
<dbReference type="CDD" id="cd08252">
    <property type="entry name" value="AL_MDR"/>
    <property type="match status" value="1"/>
</dbReference>
<feature type="domain" description="Enoyl reductase (ER)" evidence="3">
    <location>
        <begin position="16"/>
        <end position="333"/>
    </location>
</feature>
<dbReference type="RefSeq" id="WP_264712001.1">
    <property type="nucleotide sequence ID" value="NZ_JAPDNT010000001.1"/>
</dbReference>
<dbReference type="GO" id="GO:0016491">
    <property type="term" value="F:oxidoreductase activity"/>
    <property type="evidence" value="ECO:0007669"/>
    <property type="project" value="UniProtKB-KW"/>
</dbReference>
<name>A0AA41YHI2_9PROT</name>
<comment type="similarity">
    <text evidence="2">Belongs to the zinc-containing alcohol dehydrogenase family. Quinone oxidoreductase subfamily.</text>
</comment>
<evidence type="ECO:0000256" key="2">
    <source>
        <dbReference type="RuleBase" id="RU364000"/>
    </source>
</evidence>
<dbReference type="EMBL" id="JAPDNT010000001">
    <property type="protein sequence ID" value="MCW3473429.1"/>
    <property type="molecule type" value="Genomic_DNA"/>
</dbReference>
<organism evidence="4 5">
    <name type="scientific">Limobrevibacterium gyesilva</name>
    <dbReference type="NCBI Taxonomy" id="2991712"/>
    <lineage>
        <taxon>Bacteria</taxon>
        <taxon>Pseudomonadati</taxon>
        <taxon>Pseudomonadota</taxon>
        <taxon>Alphaproteobacteria</taxon>
        <taxon>Acetobacterales</taxon>
        <taxon>Acetobacteraceae</taxon>
        <taxon>Limobrevibacterium</taxon>
    </lineage>
</organism>
<comment type="caution">
    <text evidence="4">The sequence shown here is derived from an EMBL/GenBank/DDBJ whole genome shotgun (WGS) entry which is preliminary data.</text>
</comment>
<keyword evidence="2" id="KW-0862">Zinc</keyword>
<dbReference type="AlphaFoldDB" id="A0AA41YHI2"/>
<dbReference type="Pfam" id="PF13602">
    <property type="entry name" value="ADH_zinc_N_2"/>
    <property type="match status" value="1"/>
</dbReference>
<sequence length="336" mass="36564">MKAVVYTHSRPITADDALLDMQLPEPGDPRGHDLLIEVRAVSVNPVDTKVRKRADPVGEPRVLGWDAAGVVRARGPEVSRFHLGDEVFYAGSLTRPGSNSERHLVDERIVGHKPKSLSFAEAAALPLTTITAWEMLFERLEMHPTQAPPGTLLIIGSAGGVGSVTIQLARVLTGAHIIATASRPETRDWCLTLGAHEVIDHFADMPAQLKKLGVPGVERIFCVNGSDQHWKAMVQMLAPQGRIGLIDDPQPIDVRDLKAKSASLHWEAMFVRPGFGTPDMSAQHDLLERVADLIDAGKLRTTLAEQYGRINAANLIRAHAAIESGRTRGKIVLEGF</sequence>
<dbReference type="PANTHER" id="PTHR44154">
    <property type="entry name" value="QUINONE OXIDOREDUCTASE"/>
    <property type="match status" value="1"/>
</dbReference>
<gene>
    <name evidence="4" type="ORF">OL599_02465</name>
</gene>
<dbReference type="InterPro" id="IPR011032">
    <property type="entry name" value="GroES-like_sf"/>
</dbReference>
<evidence type="ECO:0000259" key="3">
    <source>
        <dbReference type="SMART" id="SM00829"/>
    </source>
</evidence>
<dbReference type="InterPro" id="IPR013154">
    <property type="entry name" value="ADH-like_N"/>
</dbReference>
<proteinExistence type="inferred from homology"/>
<keyword evidence="1" id="KW-0521">NADP</keyword>
<dbReference type="Pfam" id="PF08240">
    <property type="entry name" value="ADH_N"/>
    <property type="match status" value="1"/>
</dbReference>
<dbReference type="Gene3D" id="3.40.50.720">
    <property type="entry name" value="NAD(P)-binding Rossmann-like Domain"/>
    <property type="match status" value="1"/>
</dbReference>
<evidence type="ECO:0000313" key="4">
    <source>
        <dbReference type="EMBL" id="MCW3473429.1"/>
    </source>
</evidence>
<dbReference type="Gene3D" id="3.90.180.10">
    <property type="entry name" value="Medium-chain alcohol dehydrogenases, catalytic domain"/>
    <property type="match status" value="1"/>
</dbReference>
<reference evidence="4" key="2">
    <citation type="submission" date="2022-10" db="EMBL/GenBank/DDBJ databases">
        <authorList>
            <person name="Trinh H.N."/>
        </authorList>
    </citation>
    <scope>NUCLEOTIDE SEQUENCE</scope>
    <source>
        <strain evidence="4">RN2-1</strain>
    </source>
</reference>
<dbReference type="GO" id="GO:0008270">
    <property type="term" value="F:zinc ion binding"/>
    <property type="evidence" value="ECO:0007669"/>
    <property type="project" value="InterPro"/>
</dbReference>
<evidence type="ECO:0000256" key="1">
    <source>
        <dbReference type="ARBA" id="ARBA00022857"/>
    </source>
</evidence>
<dbReference type="InterPro" id="IPR020843">
    <property type="entry name" value="ER"/>
</dbReference>
<keyword evidence="2" id="KW-0479">Metal-binding</keyword>
<dbReference type="SUPFAM" id="SSF50129">
    <property type="entry name" value="GroES-like"/>
    <property type="match status" value="1"/>
</dbReference>
<dbReference type="InterPro" id="IPR036291">
    <property type="entry name" value="NAD(P)-bd_dom_sf"/>
</dbReference>
<keyword evidence="2" id="KW-0560">Oxidoreductase</keyword>
<dbReference type="NCBIfam" id="TIGR02817">
    <property type="entry name" value="adh_fam_1"/>
    <property type="match status" value="1"/>
</dbReference>
<accession>A0AA41YHI2</accession>
<dbReference type="SUPFAM" id="SSF51735">
    <property type="entry name" value="NAD(P)-binding Rossmann-fold domains"/>
    <property type="match status" value="1"/>
</dbReference>
<dbReference type="PANTHER" id="PTHR44154:SF1">
    <property type="entry name" value="QUINONE OXIDOREDUCTASE"/>
    <property type="match status" value="1"/>
</dbReference>
<keyword evidence="5" id="KW-1185">Reference proteome</keyword>
<dbReference type="SMART" id="SM00829">
    <property type="entry name" value="PKS_ER"/>
    <property type="match status" value="1"/>
</dbReference>